<name>C4JUM1_UNCRE</name>
<feature type="region of interest" description="Disordered" evidence="1">
    <location>
        <begin position="380"/>
        <end position="496"/>
    </location>
</feature>
<evidence type="ECO:0000256" key="2">
    <source>
        <dbReference type="SAM" id="Phobius"/>
    </source>
</evidence>
<dbReference type="RefSeq" id="XP_002584135.1">
    <property type="nucleotide sequence ID" value="XM_002584089.1"/>
</dbReference>
<organism evidence="3 4">
    <name type="scientific">Uncinocarpus reesii (strain UAMH 1704)</name>
    <dbReference type="NCBI Taxonomy" id="336963"/>
    <lineage>
        <taxon>Eukaryota</taxon>
        <taxon>Fungi</taxon>
        <taxon>Dikarya</taxon>
        <taxon>Ascomycota</taxon>
        <taxon>Pezizomycotina</taxon>
        <taxon>Eurotiomycetes</taxon>
        <taxon>Eurotiomycetidae</taxon>
        <taxon>Onygenales</taxon>
        <taxon>Onygenaceae</taxon>
        <taxon>Uncinocarpus</taxon>
    </lineage>
</organism>
<dbReference type="Proteomes" id="UP000002058">
    <property type="component" value="Unassembled WGS sequence"/>
</dbReference>
<dbReference type="STRING" id="336963.C4JUM1"/>
<proteinExistence type="predicted"/>
<keyword evidence="2" id="KW-1133">Transmembrane helix</keyword>
<protein>
    <submittedName>
        <fullName evidence="3">Palmitoyltransferase PFA3</fullName>
    </submittedName>
</protein>
<feature type="compositionally biased region" description="Low complexity" evidence="1">
    <location>
        <begin position="383"/>
        <end position="401"/>
    </location>
</feature>
<feature type="transmembrane region" description="Helical" evidence="2">
    <location>
        <begin position="30"/>
        <end position="52"/>
    </location>
</feature>
<dbReference type="VEuPathDB" id="FungiDB:UREG_04824"/>
<evidence type="ECO:0000256" key="1">
    <source>
        <dbReference type="SAM" id="MobiDB-lite"/>
    </source>
</evidence>
<dbReference type="HOGENOM" id="CLU_024136_1_1_1"/>
<feature type="compositionally biased region" description="Basic and acidic residues" evidence="1">
    <location>
        <begin position="485"/>
        <end position="496"/>
    </location>
</feature>
<sequence length="496" mass="56561">MEAFASAASESSIIPRKRRSTRLLRKCERFICSTAKYFPLVFVYAVSTWAVWIQATVGFSYAKSTWIGNTSAIAGIFFYACLAVSYTVAVFTDPGSPANAPITRSGKSNRQDYSHLPTTEVAAYNALTVNSSGGKRYCKKSTWVWKEMLTEARYADHALPVNVILLAIISGVIALVLTGFTAWHISLAIRGLTTIECLEKTRYLSPLRKTLDNQRRQFASYDGHRDTGFSNTLHSYGQQLVDMHANAIPGVTREEEGEERPSPTVTRPFDTHHLADAYNPNEHADNYRTPAQQSLYRSFGELERDRERDRYEEYLDERDSEKFPNAFDLGWRRNLTHLFGPNPLLWALPICSTIGDGWHWEPSFKWLEARRDIERQRLKRWEQSQGQGQQPVQVHYHPQRQSDQLWRDGYPVNEDSSAARFYDGPGEVHHSPAGVSMRTLPRPSRRQRPADEDSDANVSSDRYSTSSDEERGLQNPKHSSGSRPAGEREDGWRDWD</sequence>
<dbReference type="AlphaFoldDB" id="C4JUM1"/>
<accession>C4JUM1</accession>
<feature type="transmembrane region" description="Helical" evidence="2">
    <location>
        <begin position="163"/>
        <end position="185"/>
    </location>
</feature>
<dbReference type="GO" id="GO:0016740">
    <property type="term" value="F:transferase activity"/>
    <property type="evidence" value="ECO:0007669"/>
    <property type="project" value="UniProtKB-KW"/>
</dbReference>
<evidence type="ECO:0000313" key="4">
    <source>
        <dbReference type="Proteomes" id="UP000002058"/>
    </source>
</evidence>
<dbReference type="eggNOG" id="KOG1315">
    <property type="taxonomic scope" value="Eukaryota"/>
</dbReference>
<dbReference type="GeneID" id="8440161"/>
<dbReference type="EMBL" id="CH476617">
    <property type="protein sequence ID" value="EEP79982.1"/>
    <property type="molecule type" value="Genomic_DNA"/>
</dbReference>
<dbReference type="KEGG" id="ure:UREG_04824"/>
<feature type="compositionally biased region" description="Polar residues" evidence="1">
    <location>
        <begin position="456"/>
        <end position="466"/>
    </location>
</feature>
<gene>
    <name evidence="3" type="ORF">UREG_04824</name>
</gene>
<evidence type="ECO:0000313" key="3">
    <source>
        <dbReference type="EMBL" id="EEP79982.1"/>
    </source>
</evidence>
<keyword evidence="3" id="KW-0808">Transferase</keyword>
<keyword evidence="4" id="KW-1185">Reference proteome</keyword>
<keyword evidence="2" id="KW-0472">Membrane</keyword>
<dbReference type="OMA" id="GEFRFCK"/>
<feature type="transmembrane region" description="Helical" evidence="2">
    <location>
        <begin position="72"/>
        <end position="91"/>
    </location>
</feature>
<dbReference type="OrthoDB" id="302728at2759"/>
<dbReference type="InParanoid" id="C4JUM1"/>
<reference evidence="4" key="1">
    <citation type="journal article" date="2009" name="Genome Res.">
        <title>Comparative genomic analyses of the human fungal pathogens Coccidioides and their relatives.</title>
        <authorList>
            <person name="Sharpton T.J."/>
            <person name="Stajich J.E."/>
            <person name="Rounsley S.D."/>
            <person name="Gardner M.J."/>
            <person name="Wortman J.R."/>
            <person name="Jordar V.S."/>
            <person name="Maiti R."/>
            <person name="Kodira C.D."/>
            <person name="Neafsey D.E."/>
            <person name="Zeng Q."/>
            <person name="Hung C.-Y."/>
            <person name="McMahan C."/>
            <person name="Muszewska A."/>
            <person name="Grynberg M."/>
            <person name="Mandel M.A."/>
            <person name="Kellner E.M."/>
            <person name="Barker B.M."/>
            <person name="Galgiani J.N."/>
            <person name="Orbach M.J."/>
            <person name="Kirkland T.N."/>
            <person name="Cole G.T."/>
            <person name="Henn M.R."/>
            <person name="Birren B.W."/>
            <person name="Taylor J.W."/>
        </authorList>
    </citation>
    <scope>NUCLEOTIDE SEQUENCE [LARGE SCALE GENOMIC DNA]</scope>
    <source>
        <strain evidence="4">UAMH 1704</strain>
    </source>
</reference>
<keyword evidence="2" id="KW-0812">Transmembrane</keyword>